<name>A0A0C9U7E5_SPHS4</name>
<proteinExistence type="predicted"/>
<feature type="region of interest" description="Disordered" evidence="1">
    <location>
        <begin position="25"/>
        <end position="78"/>
    </location>
</feature>
<protein>
    <submittedName>
        <fullName evidence="2">Uncharacterized protein</fullName>
    </submittedName>
</protein>
<sequence>MSSTTTISTGVQVEDVPLDTTLPLETAQGKSRMESVDVQSVTNGTDYDPNQDPEPPRDPTPQVEAKSLHLPGVFHIRT</sequence>
<evidence type="ECO:0000313" key="2">
    <source>
        <dbReference type="EMBL" id="KIJ24992.1"/>
    </source>
</evidence>
<evidence type="ECO:0000256" key="1">
    <source>
        <dbReference type="SAM" id="MobiDB-lite"/>
    </source>
</evidence>
<dbReference type="Proteomes" id="UP000054279">
    <property type="component" value="Unassembled WGS sequence"/>
</dbReference>
<feature type="region of interest" description="Disordered" evidence="1">
    <location>
        <begin position="1"/>
        <end position="20"/>
    </location>
</feature>
<accession>A0A0C9U7E5</accession>
<dbReference type="AlphaFoldDB" id="A0A0C9U7E5"/>
<reference evidence="2 3" key="1">
    <citation type="submission" date="2014-06" db="EMBL/GenBank/DDBJ databases">
        <title>Evolutionary Origins and Diversification of the Mycorrhizal Mutualists.</title>
        <authorList>
            <consortium name="DOE Joint Genome Institute"/>
            <consortium name="Mycorrhizal Genomics Consortium"/>
            <person name="Kohler A."/>
            <person name="Kuo A."/>
            <person name="Nagy L.G."/>
            <person name="Floudas D."/>
            <person name="Copeland A."/>
            <person name="Barry K.W."/>
            <person name="Cichocki N."/>
            <person name="Veneault-Fourrey C."/>
            <person name="LaButti K."/>
            <person name="Lindquist E.A."/>
            <person name="Lipzen A."/>
            <person name="Lundell T."/>
            <person name="Morin E."/>
            <person name="Murat C."/>
            <person name="Riley R."/>
            <person name="Ohm R."/>
            <person name="Sun H."/>
            <person name="Tunlid A."/>
            <person name="Henrissat B."/>
            <person name="Grigoriev I.V."/>
            <person name="Hibbett D.S."/>
            <person name="Martin F."/>
        </authorList>
    </citation>
    <scope>NUCLEOTIDE SEQUENCE [LARGE SCALE GENOMIC DNA]</scope>
    <source>
        <strain evidence="2 3">SS14</strain>
    </source>
</reference>
<dbReference type="HOGENOM" id="CLU_2623589_0_0_1"/>
<dbReference type="EMBL" id="KN837442">
    <property type="protein sequence ID" value="KIJ24992.1"/>
    <property type="molecule type" value="Genomic_DNA"/>
</dbReference>
<feature type="compositionally biased region" description="Polar residues" evidence="1">
    <location>
        <begin position="1"/>
        <end position="11"/>
    </location>
</feature>
<keyword evidence="3" id="KW-1185">Reference proteome</keyword>
<organism evidence="2 3">
    <name type="scientific">Sphaerobolus stellatus (strain SS14)</name>
    <dbReference type="NCBI Taxonomy" id="990650"/>
    <lineage>
        <taxon>Eukaryota</taxon>
        <taxon>Fungi</taxon>
        <taxon>Dikarya</taxon>
        <taxon>Basidiomycota</taxon>
        <taxon>Agaricomycotina</taxon>
        <taxon>Agaricomycetes</taxon>
        <taxon>Phallomycetidae</taxon>
        <taxon>Geastrales</taxon>
        <taxon>Sphaerobolaceae</taxon>
        <taxon>Sphaerobolus</taxon>
    </lineage>
</organism>
<evidence type="ECO:0000313" key="3">
    <source>
        <dbReference type="Proteomes" id="UP000054279"/>
    </source>
</evidence>
<gene>
    <name evidence="2" type="ORF">M422DRAFT_274130</name>
</gene>